<keyword evidence="1" id="KW-0472">Membrane</keyword>
<dbReference type="EMBL" id="JALHLG010000009">
    <property type="protein sequence ID" value="MCJ2187039.1"/>
    <property type="molecule type" value="Genomic_DNA"/>
</dbReference>
<organism evidence="3 4">
    <name type="scientific">Novosphingobium beihaiensis</name>
    <dbReference type="NCBI Taxonomy" id="2930389"/>
    <lineage>
        <taxon>Bacteria</taxon>
        <taxon>Pseudomonadati</taxon>
        <taxon>Pseudomonadota</taxon>
        <taxon>Alphaproteobacteria</taxon>
        <taxon>Sphingomonadales</taxon>
        <taxon>Sphingomonadaceae</taxon>
        <taxon>Novosphingobium</taxon>
    </lineage>
</organism>
<sequence length="521" mass="58190">MLTKAGRWPIAPLALPVLVAFPLWSANFTRISYGMVLPAVLTVIALTIALFGLLWFATRQAARASLITTVWLAVVLYAPSLISSASTNHWILVTGSVLALLLAFGVSRRISRENDSQIRRANGLINLMMGVPAFMIVGSLCFMQYTIEQGRPEPDTIFPRFPGRATTKSPDVWHFVMDRYAGTETLANRFGYDNRPFLDALRKRGFAVAEHAYSNYQVTPLSLASTLNASYLDRYTSQLGSDVDIVPMFRAIDHNAAFDFFKRQGYQITFAGGWADVTAHSALADRTITFRPLGEFPRTLMEQSIPGVFGKALGLPYADGRKDQCLRVKYKFKHLREIVKEPQRKYVFAHFLIPHPPYALTNDGSCQSIAEARRIGRSKSYVAQVEYANSQLLHLIDAILAAPRPATIIIQADEGPYPPKYAIDEPAFDVKLPTDSDYLNDTADIRREKTGIILAIRHGDGKSDSMPRSPVNIYPAITNHSFGTHIPFKEDKTLMFGWTPNYKELRDVSAETFGMTPDKGR</sequence>
<proteinExistence type="predicted"/>
<name>A0ABT0BPR3_9SPHN</name>
<dbReference type="Pfam" id="PF00884">
    <property type="entry name" value="Sulfatase"/>
    <property type="match status" value="1"/>
</dbReference>
<evidence type="ECO:0000313" key="4">
    <source>
        <dbReference type="Proteomes" id="UP001202281"/>
    </source>
</evidence>
<evidence type="ECO:0000256" key="1">
    <source>
        <dbReference type="SAM" id="Phobius"/>
    </source>
</evidence>
<accession>A0ABT0BPR3</accession>
<dbReference type="InterPro" id="IPR017850">
    <property type="entry name" value="Alkaline_phosphatase_core_sf"/>
</dbReference>
<feature type="transmembrane region" description="Helical" evidence="1">
    <location>
        <begin position="127"/>
        <end position="147"/>
    </location>
</feature>
<dbReference type="SUPFAM" id="SSF53649">
    <property type="entry name" value="Alkaline phosphatase-like"/>
    <property type="match status" value="1"/>
</dbReference>
<gene>
    <name evidence="3" type="ORF">MTR66_09455</name>
</gene>
<dbReference type="Gene3D" id="3.40.720.10">
    <property type="entry name" value="Alkaline Phosphatase, subunit A"/>
    <property type="match status" value="1"/>
</dbReference>
<keyword evidence="1" id="KW-1133">Transmembrane helix</keyword>
<keyword evidence="4" id="KW-1185">Reference proteome</keyword>
<feature type="domain" description="Sulfatase N-terminal" evidence="2">
    <location>
        <begin position="171"/>
        <end position="418"/>
    </location>
</feature>
<feature type="transmembrane region" description="Helical" evidence="1">
    <location>
        <begin position="35"/>
        <end position="57"/>
    </location>
</feature>
<feature type="transmembrane region" description="Helical" evidence="1">
    <location>
        <begin position="64"/>
        <end position="82"/>
    </location>
</feature>
<protein>
    <submittedName>
        <fullName evidence="3">LTA synthase family protein</fullName>
    </submittedName>
</protein>
<feature type="transmembrane region" description="Helical" evidence="1">
    <location>
        <begin position="88"/>
        <end position="106"/>
    </location>
</feature>
<dbReference type="InterPro" id="IPR000917">
    <property type="entry name" value="Sulfatase_N"/>
</dbReference>
<dbReference type="RefSeq" id="WP_243920246.1">
    <property type="nucleotide sequence ID" value="NZ_JALHLG010000009.1"/>
</dbReference>
<evidence type="ECO:0000259" key="2">
    <source>
        <dbReference type="Pfam" id="PF00884"/>
    </source>
</evidence>
<evidence type="ECO:0000313" key="3">
    <source>
        <dbReference type="EMBL" id="MCJ2187039.1"/>
    </source>
</evidence>
<comment type="caution">
    <text evidence="3">The sequence shown here is derived from an EMBL/GenBank/DDBJ whole genome shotgun (WGS) entry which is preliminary data.</text>
</comment>
<dbReference type="Proteomes" id="UP001202281">
    <property type="component" value="Unassembled WGS sequence"/>
</dbReference>
<reference evidence="3 4" key="1">
    <citation type="submission" date="2022-04" db="EMBL/GenBank/DDBJ databases">
        <title>Identification of a novel bacterium isolated from mangrove sediments.</title>
        <authorList>
            <person name="Pan X."/>
        </authorList>
    </citation>
    <scope>NUCLEOTIDE SEQUENCE [LARGE SCALE GENOMIC DNA]</scope>
    <source>
        <strain evidence="3 4">B2638</strain>
    </source>
</reference>
<keyword evidence="1" id="KW-0812">Transmembrane</keyword>